<feature type="transmembrane region" description="Helical" evidence="1">
    <location>
        <begin position="6"/>
        <end position="26"/>
    </location>
</feature>
<dbReference type="Proteomes" id="UP000245423">
    <property type="component" value="Chromosome 1"/>
</dbReference>
<dbReference type="Gene3D" id="3.20.20.190">
    <property type="entry name" value="Phosphatidylinositol (PI) phosphodiesterase"/>
    <property type="match status" value="1"/>
</dbReference>
<keyword evidence="1" id="KW-1133">Transmembrane helix</keyword>
<protein>
    <recommendedName>
        <fullName evidence="2">GP-PDE domain-containing protein</fullName>
    </recommendedName>
</protein>
<proteinExistence type="predicted"/>
<sequence>MERSLFNRKVILIFIIGIIILGLFMINRNSIALNINNKKLSPPSLVAHAGGAIYGFKLTNSLEALEESHKNGFQLIEMDFEWTSDGQVVAIHDWGPMVERLFMIEERVLSLEEFKNSPVFMDLTLLEFSEIVKWLENKGDIYLVTDTKGGNKKAFKIIIYEKQKNPDSNNSSGIFL</sequence>
<evidence type="ECO:0000256" key="1">
    <source>
        <dbReference type="SAM" id="Phobius"/>
    </source>
</evidence>
<dbReference type="AlphaFoldDB" id="A0A1M4PL86"/>
<dbReference type="RefSeq" id="WP_243473939.1">
    <property type="nucleotide sequence ID" value="NZ_LT669839.1"/>
</dbReference>
<evidence type="ECO:0000313" key="3">
    <source>
        <dbReference type="EMBL" id="SHD76237.1"/>
    </source>
</evidence>
<organism evidence="3 4">
    <name type="scientific">[Clostridium] ultunense Esp</name>
    <dbReference type="NCBI Taxonomy" id="1288971"/>
    <lineage>
        <taxon>Bacteria</taxon>
        <taxon>Bacillati</taxon>
        <taxon>Bacillota</taxon>
        <taxon>Tissierellia</taxon>
        <taxon>Tissierellales</taxon>
        <taxon>Tepidimicrobiaceae</taxon>
        <taxon>Schnuerera</taxon>
    </lineage>
</organism>
<dbReference type="EMBL" id="LT669839">
    <property type="protein sequence ID" value="SHD76237.1"/>
    <property type="molecule type" value="Genomic_DNA"/>
</dbReference>
<accession>A0A1M4PL86</accession>
<evidence type="ECO:0000259" key="2">
    <source>
        <dbReference type="PROSITE" id="PS51704"/>
    </source>
</evidence>
<dbReference type="PROSITE" id="PS51704">
    <property type="entry name" value="GP_PDE"/>
    <property type="match status" value="1"/>
</dbReference>
<feature type="domain" description="GP-PDE" evidence="2">
    <location>
        <begin position="43"/>
        <end position="176"/>
    </location>
</feature>
<gene>
    <name evidence="3" type="ORF">CUESP1_0858</name>
</gene>
<dbReference type="Pfam" id="PF03009">
    <property type="entry name" value="GDPD"/>
    <property type="match status" value="1"/>
</dbReference>
<dbReference type="SUPFAM" id="SSF51695">
    <property type="entry name" value="PLC-like phosphodiesterases"/>
    <property type="match status" value="1"/>
</dbReference>
<dbReference type="InterPro" id="IPR030395">
    <property type="entry name" value="GP_PDE_dom"/>
</dbReference>
<keyword evidence="1" id="KW-0812">Transmembrane</keyword>
<dbReference type="GO" id="GO:0006629">
    <property type="term" value="P:lipid metabolic process"/>
    <property type="evidence" value="ECO:0007669"/>
    <property type="project" value="InterPro"/>
</dbReference>
<dbReference type="InterPro" id="IPR017946">
    <property type="entry name" value="PLC-like_Pdiesterase_TIM-brl"/>
</dbReference>
<name>A0A1M4PL86_9FIRM</name>
<keyword evidence="1" id="KW-0472">Membrane</keyword>
<evidence type="ECO:0000313" key="4">
    <source>
        <dbReference type="Proteomes" id="UP000245423"/>
    </source>
</evidence>
<dbReference type="GO" id="GO:0008081">
    <property type="term" value="F:phosphoric diester hydrolase activity"/>
    <property type="evidence" value="ECO:0007669"/>
    <property type="project" value="InterPro"/>
</dbReference>
<keyword evidence="4" id="KW-1185">Reference proteome</keyword>
<reference evidence="3 4" key="1">
    <citation type="submission" date="2016-11" db="EMBL/GenBank/DDBJ databases">
        <authorList>
            <person name="Manzoor S."/>
        </authorList>
    </citation>
    <scope>NUCLEOTIDE SEQUENCE [LARGE SCALE GENOMIC DNA]</scope>
    <source>
        <strain evidence="3">Clostridium ultunense strain Esp</strain>
    </source>
</reference>